<keyword evidence="1" id="KW-0732">Signal</keyword>
<dbReference type="STRING" id="1328314.Achr_1600"/>
<evidence type="ECO:0000256" key="1">
    <source>
        <dbReference type="SAM" id="SignalP"/>
    </source>
</evidence>
<keyword evidence="3" id="KW-1185">Reference proteome</keyword>
<organism evidence="2 3">
    <name type="scientific">Azotobacter chroococcum NCIMB 8003</name>
    <dbReference type="NCBI Taxonomy" id="1328314"/>
    <lineage>
        <taxon>Bacteria</taxon>
        <taxon>Pseudomonadati</taxon>
        <taxon>Pseudomonadota</taxon>
        <taxon>Gammaproteobacteria</taxon>
        <taxon>Pseudomonadales</taxon>
        <taxon>Pseudomonadaceae</taxon>
        <taxon>Azotobacter</taxon>
    </lineage>
</organism>
<dbReference type="HOGENOM" id="CLU_2071110_0_0_6"/>
<evidence type="ECO:0000313" key="3">
    <source>
        <dbReference type="Proteomes" id="UP000068210"/>
    </source>
</evidence>
<proteinExistence type="predicted"/>
<dbReference type="KEGG" id="acx:Achr_1600"/>
<feature type="chain" id="PRO_5002173124" evidence="1">
    <location>
        <begin position="19"/>
        <end position="117"/>
    </location>
</feature>
<keyword evidence="2" id="KW-0830">Ubiquinone</keyword>
<dbReference type="EMBL" id="CP010415">
    <property type="protein sequence ID" value="AJE19674.1"/>
    <property type="molecule type" value="Genomic_DNA"/>
</dbReference>
<name>A0A0C4WIU6_9GAMM</name>
<gene>
    <name evidence="2" type="ORF">Achr_1600</name>
</gene>
<accession>A0A0C4WIU6</accession>
<dbReference type="Proteomes" id="UP000068210">
    <property type="component" value="Chromosome"/>
</dbReference>
<feature type="signal peptide" evidence="1">
    <location>
        <begin position="1"/>
        <end position="18"/>
    </location>
</feature>
<reference evidence="2 3" key="1">
    <citation type="journal article" date="2015" name="PLoS ONE">
        <title>Azotobacter Genomes: The Genome of Azotobacter chroococcum NCIMB 8003 (ATCC 4412).</title>
        <authorList>
            <person name="Robson R.L."/>
            <person name="Jones R."/>
            <person name="Robson R.M."/>
            <person name="Schwartz A."/>
            <person name="Richardson T.H."/>
        </authorList>
    </citation>
    <scope>NUCLEOTIDE SEQUENCE [LARGE SCALE GENOMIC DNA]</scope>
    <source>
        <strain evidence="2 3">NCIMB 8003</strain>
    </source>
</reference>
<sequence length="117" mass="12908">MRPLLLLLSLALSGQALADACTVHSRGEQVEVRICQENRSIPAKLFREGFCQPQLAGQQVEVSFAEHCPQGSFGVCREARVEGTPYRQDIHYYGVASDARYLKPACEGQSGGRWITP</sequence>
<protein>
    <submittedName>
        <fullName evidence="2">NADH:ubiquinone oxidoreductase 49 kD subunit 7</fullName>
    </submittedName>
</protein>
<evidence type="ECO:0000313" key="2">
    <source>
        <dbReference type="EMBL" id="AJE19674.1"/>
    </source>
</evidence>
<dbReference type="AlphaFoldDB" id="A0A0C4WIU6"/>
<dbReference type="RefSeq" id="WP_039800907.1">
    <property type="nucleotide sequence ID" value="NZ_CP010415.1"/>
</dbReference>